<name>A0A2M9XBY4_9LEPT</name>
<dbReference type="InterPro" id="IPR059217">
    <property type="entry name" value="LA3751_2-like"/>
</dbReference>
<proteinExistence type="predicted"/>
<accession>A0A2M9XBY4</accession>
<dbReference type="AlphaFoldDB" id="A0A2M9XBY4"/>
<feature type="transmembrane region" description="Helical" evidence="1">
    <location>
        <begin position="280"/>
        <end position="307"/>
    </location>
</feature>
<organism evidence="2 3">
    <name type="scientific">Leptospira hartskeerlii</name>
    <dbReference type="NCBI Taxonomy" id="2023177"/>
    <lineage>
        <taxon>Bacteria</taxon>
        <taxon>Pseudomonadati</taxon>
        <taxon>Spirochaetota</taxon>
        <taxon>Spirochaetia</taxon>
        <taxon>Leptospirales</taxon>
        <taxon>Leptospiraceae</taxon>
        <taxon>Leptospira</taxon>
    </lineage>
</organism>
<dbReference type="OrthoDB" id="313223at2"/>
<feature type="transmembrane region" description="Helical" evidence="1">
    <location>
        <begin position="319"/>
        <end position="338"/>
    </location>
</feature>
<comment type="caution">
    <text evidence="2">The sequence shown here is derived from an EMBL/GenBank/DDBJ whole genome shotgun (WGS) entry which is preliminary data.</text>
</comment>
<feature type="transmembrane region" description="Helical" evidence="1">
    <location>
        <begin position="150"/>
        <end position="178"/>
    </location>
</feature>
<keyword evidence="1" id="KW-1133">Transmembrane helix</keyword>
<evidence type="ECO:0000313" key="2">
    <source>
        <dbReference type="EMBL" id="PJZ25129.1"/>
    </source>
</evidence>
<keyword evidence="1" id="KW-0812">Transmembrane</keyword>
<feature type="transmembrane region" description="Helical" evidence="1">
    <location>
        <begin position="344"/>
        <end position="363"/>
    </location>
</feature>
<dbReference type="RefSeq" id="WP_100707199.1">
    <property type="nucleotide sequence ID" value="NZ_NPDL01000005.1"/>
</dbReference>
<evidence type="ECO:0008006" key="4">
    <source>
        <dbReference type="Google" id="ProtNLM"/>
    </source>
</evidence>
<dbReference type="EMBL" id="NPDN01000006">
    <property type="protein sequence ID" value="PJZ25129.1"/>
    <property type="molecule type" value="Genomic_DNA"/>
</dbReference>
<evidence type="ECO:0000256" key="1">
    <source>
        <dbReference type="SAM" id="Phobius"/>
    </source>
</evidence>
<feature type="transmembrane region" description="Helical" evidence="1">
    <location>
        <begin position="375"/>
        <end position="393"/>
    </location>
</feature>
<gene>
    <name evidence="2" type="ORF">CH357_13045</name>
</gene>
<dbReference type="Proteomes" id="UP000232196">
    <property type="component" value="Unassembled WGS sequence"/>
</dbReference>
<feature type="transmembrane region" description="Helical" evidence="1">
    <location>
        <begin position="198"/>
        <end position="226"/>
    </location>
</feature>
<protein>
    <recommendedName>
        <fullName evidence="4">Glycosyltransferase RgtA/B/C/D-like domain-containing protein</fullName>
    </recommendedName>
</protein>
<sequence>MFNRLLSRITSFTGKPSGFLIFGTVFLSLFLAWQYQTGIRVGDGAIKQQQLADLLQNGLPDFSCRYSGKEIDPEFRFLPLDLKKGSTMTHVYKGKCYYVFPFYYTAIQYPFALLMGRFGSFFLSLVFGVLTLRALFQISELFQLKEKAKFFYLLLLLLGSAFSLFSTDLSETIIAIYGVTQGIYFLLKEDESSKSIDLVLSGGFFGFAAFFRQETILLAASLSIVYAFRIFRNPKTALFPFTFGTLLILQAVINYSIVGHPLGSRGYLQESSPYDLVAQIYYLGQLVFLGNGSLGLFGAYPALAFIALWRPKSDPLTRILYGLGIFILLSGFLTSTKFWQGVLFGPRFLITILPFLLLFLFSILEKNWETLSKPFKITAVLLLSYSIVGGIAFDRLYYKFTKSVVTEQKELSDHTSKTVIYRKGSVFLPSNSFREEREVYEIDSTESFDALLEKLNGIGKTQVTIVGFKDSYPKEILVPQSEHFEFKNRIFYQSPSINMETLDFSKVHAKPQR</sequence>
<keyword evidence="1" id="KW-0472">Membrane</keyword>
<dbReference type="NCBIfam" id="NF047440">
    <property type="entry name" value="LA3751_2_3_fam"/>
    <property type="match status" value="1"/>
</dbReference>
<evidence type="ECO:0000313" key="3">
    <source>
        <dbReference type="Proteomes" id="UP000232196"/>
    </source>
</evidence>
<feature type="transmembrane region" description="Helical" evidence="1">
    <location>
        <begin position="118"/>
        <end position="138"/>
    </location>
</feature>
<feature type="transmembrane region" description="Helical" evidence="1">
    <location>
        <begin position="238"/>
        <end position="260"/>
    </location>
</feature>
<feature type="transmembrane region" description="Helical" evidence="1">
    <location>
        <begin position="12"/>
        <end position="33"/>
    </location>
</feature>
<keyword evidence="3" id="KW-1185">Reference proteome</keyword>
<reference evidence="2 3" key="1">
    <citation type="submission" date="2017-07" db="EMBL/GenBank/DDBJ databases">
        <title>Leptospira spp. isolated from tropical soils.</title>
        <authorList>
            <person name="Thibeaux R."/>
            <person name="Iraola G."/>
            <person name="Ferres I."/>
            <person name="Bierque E."/>
            <person name="Girault D."/>
            <person name="Soupe-Gilbert M.-E."/>
            <person name="Picardeau M."/>
            <person name="Goarant C."/>
        </authorList>
    </citation>
    <scope>NUCLEOTIDE SEQUENCE [LARGE SCALE GENOMIC DNA]</scope>
    <source>
        <strain evidence="2 3">MCA1-C-A1</strain>
    </source>
</reference>